<evidence type="ECO:0000256" key="4">
    <source>
        <dbReference type="RuleBase" id="RU361220"/>
    </source>
</evidence>
<accession>A0ABV8D0W7</accession>
<dbReference type="CDD" id="cd08997">
    <property type="entry name" value="GH68"/>
    <property type="match status" value="1"/>
</dbReference>
<dbReference type="Pfam" id="PF02435">
    <property type="entry name" value="Glyco_hydro_68"/>
    <property type="match status" value="1"/>
</dbReference>
<evidence type="ECO:0000256" key="5">
    <source>
        <dbReference type="SAM" id="MobiDB-lite"/>
    </source>
</evidence>
<feature type="compositionally biased region" description="Low complexity" evidence="5">
    <location>
        <begin position="47"/>
        <end position="69"/>
    </location>
</feature>
<comment type="caution">
    <text evidence="6">The sequence shown here is derived from an EMBL/GenBank/DDBJ whole genome shotgun (WGS) entry which is preliminary data.</text>
</comment>
<dbReference type="Proteomes" id="UP001595901">
    <property type="component" value="Unassembled WGS sequence"/>
</dbReference>
<dbReference type="InterPro" id="IPR023296">
    <property type="entry name" value="Glyco_hydro_beta-prop_sf"/>
</dbReference>
<dbReference type="RefSeq" id="WP_380430407.1">
    <property type="nucleotide sequence ID" value="NZ_JBHSAC010000028.1"/>
</dbReference>
<keyword evidence="6" id="KW-0378">Hydrolase</keyword>
<name>A0ABV8D0W7_9STRE</name>
<dbReference type="NCBIfam" id="TIGR03715">
    <property type="entry name" value="KxYKxGKxW"/>
    <property type="match status" value="1"/>
</dbReference>
<dbReference type="InterPro" id="IPR003469">
    <property type="entry name" value="Glyco_hydro_68"/>
</dbReference>
<dbReference type="Pfam" id="PF19258">
    <property type="entry name" value="KxYKxGKxW_sig"/>
    <property type="match status" value="1"/>
</dbReference>
<protein>
    <submittedName>
        <fullName evidence="6">Glycoside hydrolase family 68 protein</fullName>
    </submittedName>
</protein>
<sequence length="818" mass="89180">MVVRKKMRKSKKQWVIVSVATATLAIGIQGGRVAAETLESKAGETNTSLQETGTSQSSTTDTSSDQTTENIQSFPSSEAVSSETVTASSDNQTAASEPAAEQANVEEQSEDSDKADLSVAGESSTKANAKAALDQNSDGDVPTLEHTDTTPYNPKSGLTEESYRTAQAAGLDIANLTTDQKNALNRLQMTSDAETGTQMTYKQFQEIADVLVAQDPRYAIPYFKAEAVKNMPAATTRDAQTGQVTDLDVWDSWPVQDAKTGQVINWNGYQLVIAMMGEPNHNDNHIYLLYNKYGDNDLSHWKNAGSIFGYGQDAITQQWSGSASVNSDGSIQLYYTKVDTSDNNSNNQKLASATLNLSFDDENVYLDSVENDQVLTPNGGDGYYYQSYAQWRSTYTGADNIAMRDPHIVEDDNGERYLIFEASTGTQNYQGEDQIYNWSNYGGDAAYNVKSLFRILSNSDMHERASISNAAIGILKLTGDEKTPQVAQYYTPLVSSPMVSDEIERPGLVKLGDKYYLFAATRLNHGSNNDAWNKANDVVGDNVVMLGYVSDSLTGGYKPLNGHGAVLTASVPSDWRTATYSYYAVPIEGSDDTVLITAYMTNRNEVAGKGNNSTWAPSFLMKIMPDNTTRVLAKMTQQGDWIWDEGSESQDMVGTLETAHLPGEDDGYIDWNVIGGYGLKPHDPAPDSNKNDSQNPDKDKDDTKGTPESNITINYNINISGSVNLSGQGLKDIIAQLLSYTAKVSQSNNISVHDNTVNITVNYKTDDKTKEKTALAVDKEVKSQPKKDQPKTSANTGFLAAGLSLASIMFGYLKLKRD</sequence>
<keyword evidence="3" id="KW-0106">Calcium</keyword>
<dbReference type="InterPro" id="IPR022263">
    <property type="entry name" value="KxYKxGKxW"/>
</dbReference>
<evidence type="ECO:0000256" key="3">
    <source>
        <dbReference type="ARBA" id="ARBA00022837"/>
    </source>
</evidence>
<dbReference type="EMBL" id="JBHSAC010000028">
    <property type="protein sequence ID" value="MFC3931792.1"/>
    <property type="molecule type" value="Genomic_DNA"/>
</dbReference>
<dbReference type="Gene3D" id="2.115.10.20">
    <property type="entry name" value="Glycosyl hydrolase domain, family 43"/>
    <property type="match status" value="1"/>
</dbReference>
<comment type="similarity">
    <text evidence="1 4">Belongs to the glycosyl hydrolase 68 family.</text>
</comment>
<dbReference type="SUPFAM" id="SSF75005">
    <property type="entry name" value="Arabinanase/levansucrase/invertase"/>
    <property type="match status" value="1"/>
</dbReference>
<proteinExistence type="inferred from homology"/>
<evidence type="ECO:0000313" key="7">
    <source>
        <dbReference type="Proteomes" id="UP001595901"/>
    </source>
</evidence>
<keyword evidence="2" id="KW-0732">Signal</keyword>
<dbReference type="GO" id="GO:0016787">
    <property type="term" value="F:hydrolase activity"/>
    <property type="evidence" value="ECO:0007669"/>
    <property type="project" value="UniProtKB-KW"/>
</dbReference>
<feature type="compositionally biased region" description="Basic and acidic residues" evidence="5">
    <location>
        <begin position="695"/>
        <end position="705"/>
    </location>
</feature>
<gene>
    <name evidence="6" type="ORF">ACFOSE_03175</name>
</gene>
<evidence type="ECO:0000256" key="1">
    <source>
        <dbReference type="ARBA" id="ARBA00006775"/>
    </source>
</evidence>
<evidence type="ECO:0000313" key="6">
    <source>
        <dbReference type="EMBL" id="MFC3931792.1"/>
    </source>
</evidence>
<organism evidence="6 7">
    <name type="scientific">Streptococcus dentapri</name>
    <dbReference type="NCBI Taxonomy" id="573564"/>
    <lineage>
        <taxon>Bacteria</taxon>
        <taxon>Bacillati</taxon>
        <taxon>Bacillota</taxon>
        <taxon>Bacilli</taxon>
        <taxon>Lactobacillales</taxon>
        <taxon>Streptococcaceae</taxon>
        <taxon>Streptococcus</taxon>
    </lineage>
</organism>
<feature type="region of interest" description="Disordered" evidence="5">
    <location>
        <begin position="39"/>
        <end position="158"/>
    </location>
</feature>
<evidence type="ECO:0000256" key="2">
    <source>
        <dbReference type="ARBA" id="ARBA00022729"/>
    </source>
</evidence>
<feature type="compositionally biased region" description="Polar residues" evidence="5">
    <location>
        <begin position="70"/>
        <end position="95"/>
    </location>
</feature>
<reference evidence="7" key="1">
    <citation type="journal article" date="2019" name="Int. J. Syst. Evol. Microbiol.">
        <title>The Global Catalogue of Microorganisms (GCM) 10K type strain sequencing project: providing services to taxonomists for standard genome sequencing and annotation.</title>
        <authorList>
            <consortium name="The Broad Institute Genomics Platform"/>
            <consortium name="The Broad Institute Genome Sequencing Center for Infectious Disease"/>
            <person name="Wu L."/>
            <person name="Ma J."/>
        </authorList>
    </citation>
    <scope>NUCLEOTIDE SEQUENCE [LARGE SCALE GENOMIC DNA]</scope>
    <source>
        <strain evidence="7">CCUG 58728</strain>
    </source>
</reference>
<keyword evidence="7" id="KW-1185">Reference proteome</keyword>
<feature type="region of interest" description="Disordered" evidence="5">
    <location>
        <begin position="679"/>
        <end position="711"/>
    </location>
</feature>